<dbReference type="Proteomes" id="UP000030428">
    <property type="component" value="Unassembled WGS sequence"/>
</dbReference>
<protein>
    <recommendedName>
        <fullName evidence="4">Right handed beta helix domain-containing protein</fullName>
    </recommendedName>
</protein>
<dbReference type="InterPro" id="IPR059226">
    <property type="entry name" value="Choice_anch_Q_dom"/>
</dbReference>
<sequence>MQKSNTKPSVKGFKRGFLETKWLLPLMLSHVLTLPQLVSAATIVVNDNGQEQPFEVDGDCTLGEAIQAANTDTAVDLCTAGSGADIINLQATGSYILIYQDNEADGNNGLPSVSSQITLNGNNKTIERSGAAPNFRIFHVAGDLTLNQITIKNGNATGSDFERDGGGIFNRGRLAINNSTLSGNNAVKDGGGLKNHFEGTAIITNSTISGNSAAWGGGIVDFNTITITNTTFSSNTTGTHAGGISNWLGTATLINCTFSGNSTDGSGGGIYNNATLHLTNTLIANSTHGGDCYNDGTISTNTNNLIEDNSCNPAVSGDPGLGALADNGGTTKTHAITNASPAYNAGNQAECPPTDQRGEPRPAFDDCDIGAFEYQGTPALIHSENLVYKGAFAYPDGDEWAYSAHALAYYPPGDPSGPADGYPGSLYATGHDWYHLVGEISIPAPLISDNFDELPKASVLQALTDITGGWIDNCEFNEDCIYREVAGLEYLHNNNRIAWNLRDWYNVAGYDQDSLGWSELDMTNAQGVWHIGERLNDEFHNAKTCNYLFKAPEGFTQLDGKWLISGNQREAGTPGGAQGPAMYASAPWEDGNPPSSGQELDAIALLYYPTVYDCINNDFEACYYPGYRVDDDWGGGAWIEAGGKTAVLIFGKKGLGDNCYGKPDGVECPVSPCSPYKGWHSAPYQPQILFYDPDELAEVIAGTKQPWEVVPYEIYRPLDELFVPECGRLNAVAYDPERKLIYVAEQSVGPWGETAVHVWEIIPSLTSDVVIDFGSQYGIWAWLNNSNWDKLHTLSPDSMLIGDIDNSGQDDVIIDFGGSYGIWLWMNNSSWTQLHSLSADSIVTGDMDGNGKDEVVIDFGGTYGLWVRLNNSSWTQLHSVSADSMVTSDMDGNGKDEVIIDFGGTYGLWIRLNNNSWTQLHSLSADSIVTGDMDDNGKDEVIIDFGDTYGLWIRLNNSSWTQLHSLSADSIVTGDMDGNGKDEVIIDFGDTYGLWVRLNNSSWTQLHTLSADSMVTGDMDGNGKDEVIIDFGNSYGLWVRMNNSSWTQLHSQSADSIVMGNIDGLSPDTAPLSEVTELPPVSGIGQKLP</sequence>
<evidence type="ECO:0000313" key="3">
    <source>
        <dbReference type="Proteomes" id="UP000030428"/>
    </source>
</evidence>
<gene>
    <name evidence="2" type="ORF">PN36_20270</name>
</gene>
<organism evidence="2 3">
    <name type="scientific">Candidatus Thiomargarita nelsonii</name>
    <dbReference type="NCBI Taxonomy" id="1003181"/>
    <lineage>
        <taxon>Bacteria</taxon>
        <taxon>Pseudomonadati</taxon>
        <taxon>Pseudomonadota</taxon>
        <taxon>Gammaproteobacteria</taxon>
        <taxon>Thiotrichales</taxon>
        <taxon>Thiotrichaceae</taxon>
        <taxon>Thiomargarita</taxon>
    </lineage>
</organism>
<name>A0A4E0RGP4_9GAMM</name>
<accession>A0A4E0RGP4</accession>
<evidence type="ECO:0000313" key="2">
    <source>
        <dbReference type="EMBL" id="TGO02706.1"/>
    </source>
</evidence>
<dbReference type="InterPro" id="IPR011050">
    <property type="entry name" value="Pectin_lyase_fold/virulence"/>
</dbReference>
<dbReference type="InterPro" id="IPR028994">
    <property type="entry name" value="Integrin_alpha_N"/>
</dbReference>
<dbReference type="EMBL" id="JSZA02000087">
    <property type="protein sequence ID" value="TGO02706.1"/>
    <property type="molecule type" value="Genomic_DNA"/>
</dbReference>
<keyword evidence="3" id="KW-1185">Reference proteome</keyword>
<dbReference type="AlphaFoldDB" id="A0A4E0RGP4"/>
<reference evidence="2 3" key="1">
    <citation type="journal article" date="2016" name="Front. Microbiol.">
        <title>Single-Cell (Meta-)Genomics of a Dimorphic Candidatus Thiomargarita nelsonii Reveals Genomic Plasticity.</title>
        <authorList>
            <person name="Flood B.E."/>
            <person name="Fliss P."/>
            <person name="Jones D.S."/>
            <person name="Dick G.J."/>
            <person name="Jain S."/>
            <person name="Kaster A.K."/>
            <person name="Winkel M."/>
            <person name="Mussmann M."/>
            <person name="Bailey J."/>
        </authorList>
    </citation>
    <scope>NUCLEOTIDE SEQUENCE [LARGE SCALE GENOMIC DNA]</scope>
    <source>
        <strain evidence="2">Hydrate Ridge</strain>
    </source>
</reference>
<dbReference type="NCBIfam" id="NF041518">
    <property type="entry name" value="choice_anch_Q"/>
    <property type="match status" value="1"/>
</dbReference>
<evidence type="ECO:0000256" key="1">
    <source>
        <dbReference type="SAM" id="SignalP"/>
    </source>
</evidence>
<dbReference type="SUPFAM" id="SSF51126">
    <property type="entry name" value="Pectin lyase-like"/>
    <property type="match status" value="1"/>
</dbReference>
<proteinExistence type="predicted"/>
<comment type="caution">
    <text evidence="2">The sequence shown here is derived from an EMBL/GenBank/DDBJ whole genome shotgun (WGS) entry which is preliminary data.</text>
</comment>
<keyword evidence="1" id="KW-0732">Signal</keyword>
<dbReference type="SUPFAM" id="SSF69318">
    <property type="entry name" value="Integrin alpha N-terminal domain"/>
    <property type="match status" value="1"/>
</dbReference>
<feature type="chain" id="PRO_5020039518" description="Right handed beta helix domain-containing protein" evidence="1">
    <location>
        <begin position="41"/>
        <end position="1089"/>
    </location>
</feature>
<feature type="signal peptide" evidence="1">
    <location>
        <begin position="1"/>
        <end position="40"/>
    </location>
</feature>
<evidence type="ECO:0008006" key="4">
    <source>
        <dbReference type="Google" id="ProtNLM"/>
    </source>
</evidence>